<dbReference type="EMBL" id="CASHTH010003141">
    <property type="protein sequence ID" value="CAI8040854.1"/>
    <property type="molecule type" value="Genomic_DNA"/>
</dbReference>
<comment type="caution">
    <text evidence="1">The sequence shown here is derived from an EMBL/GenBank/DDBJ whole genome shotgun (WGS) entry which is preliminary data.</text>
</comment>
<dbReference type="GO" id="GO:0005952">
    <property type="term" value="C:cAMP-dependent protein kinase complex"/>
    <property type="evidence" value="ECO:0007669"/>
    <property type="project" value="TreeGrafter"/>
</dbReference>
<gene>
    <name evidence="1" type="ORF">GBAR_LOCUS22714</name>
</gene>
<dbReference type="InterPro" id="IPR053084">
    <property type="entry name" value="AKAP"/>
</dbReference>
<dbReference type="PANTHER" id="PTHR35075">
    <property type="entry name" value="A-KINASE ANCHOR PROTEIN 14"/>
    <property type="match status" value="1"/>
</dbReference>
<dbReference type="AlphaFoldDB" id="A0AA35X1N6"/>
<dbReference type="GO" id="GO:0034237">
    <property type="term" value="F:protein kinase A regulatory subunit binding"/>
    <property type="evidence" value="ECO:0007669"/>
    <property type="project" value="TreeGrafter"/>
</dbReference>
<dbReference type="InterPro" id="IPR025663">
    <property type="entry name" value="AKAP_28"/>
</dbReference>
<protein>
    <submittedName>
        <fullName evidence="1">A-kinase anchor protein 14</fullName>
    </submittedName>
</protein>
<dbReference type="Proteomes" id="UP001174909">
    <property type="component" value="Unassembled WGS sequence"/>
</dbReference>
<evidence type="ECO:0000313" key="1">
    <source>
        <dbReference type="EMBL" id="CAI8040854.1"/>
    </source>
</evidence>
<proteinExistence type="predicted"/>
<dbReference type="Pfam" id="PF14469">
    <property type="entry name" value="AKAP28"/>
    <property type="match status" value="1"/>
</dbReference>
<accession>A0AA35X1N6</accession>
<dbReference type="PANTHER" id="PTHR35075:SF1">
    <property type="entry name" value="A-KINASE ANCHOR PROTEIN 14"/>
    <property type="match status" value="1"/>
</dbReference>
<evidence type="ECO:0000313" key="2">
    <source>
        <dbReference type="Proteomes" id="UP001174909"/>
    </source>
</evidence>
<organism evidence="1 2">
    <name type="scientific">Geodia barretti</name>
    <name type="common">Barrett's horny sponge</name>
    <dbReference type="NCBI Taxonomy" id="519541"/>
    <lineage>
        <taxon>Eukaryota</taxon>
        <taxon>Metazoa</taxon>
        <taxon>Porifera</taxon>
        <taxon>Demospongiae</taxon>
        <taxon>Heteroscleromorpha</taxon>
        <taxon>Tetractinellida</taxon>
        <taxon>Astrophorina</taxon>
        <taxon>Geodiidae</taxon>
        <taxon>Geodia</taxon>
    </lineage>
</organism>
<name>A0AA35X1N6_GEOBA</name>
<keyword evidence="2" id="KW-1185">Reference proteome</keyword>
<sequence>MRKTFSPWQPINKMAADEVCSVAAELVQLAISQSVEELTENKSSTSNVSWPSSGEFTVEGGQRAVEKTVQEWKLSESWKHCIDYLGTTPGGVMLGRRERGVDELHCYRVQWSEPTRCKPVPTTTASVYFFIYCQQGTQQSKHQSQVQVFYVLEGQRLVHRPERSCFQEIWLRNIIQHKLSVVVTTTPGWAPNRTTDTIT</sequence>
<reference evidence="1" key="1">
    <citation type="submission" date="2023-03" db="EMBL/GenBank/DDBJ databases">
        <authorList>
            <person name="Steffen K."/>
            <person name="Cardenas P."/>
        </authorList>
    </citation>
    <scope>NUCLEOTIDE SEQUENCE</scope>
</reference>